<evidence type="ECO:0000256" key="10">
    <source>
        <dbReference type="SAM" id="Phobius"/>
    </source>
</evidence>
<evidence type="ECO:0000256" key="7">
    <source>
        <dbReference type="ARBA" id="ARBA00023242"/>
    </source>
</evidence>
<name>A0A9W4JE22_9EURO</name>
<feature type="binding site" evidence="8">
    <location>
        <position position="181"/>
    </location>
    <ligand>
        <name>Zn(2+)</name>
        <dbReference type="ChEBI" id="CHEBI:29105"/>
    </ligand>
</feature>
<evidence type="ECO:0000256" key="3">
    <source>
        <dbReference type="ARBA" id="ARBA00022723"/>
    </source>
</evidence>
<dbReference type="Pfam" id="PF04502">
    <property type="entry name" value="Saf4_Yju2"/>
    <property type="match status" value="1"/>
</dbReference>
<dbReference type="HAMAP" id="MF_03226">
    <property type="entry name" value="YJU2"/>
    <property type="match status" value="1"/>
</dbReference>
<comment type="similarity">
    <text evidence="8">Belongs to the CWC16 family. YJU2 subfamily.</text>
</comment>
<comment type="subunit">
    <text evidence="8">Component of the spliceosome. Present in the activated B complex, the catalytically activated B* complex which catalyzes the branching, the catalytic step 1 C complex catalyzing the exon ligation, and the postcatalytic P complex containing the ligated exons (mRNA) and the excised lariat intron.</text>
</comment>
<accession>A0A9W4JE22</accession>
<feature type="binding site" evidence="8">
    <location>
        <position position="145"/>
    </location>
    <ligand>
        <name>Zn(2+)</name>
        <dbReference type="ChEBI" id="CHEBI:29105"/>
    </ligand>
</feature>
<dbReference type="AlphaFoldDB" id="A0A9W4JE22"/>
<dbReference type="PANTHER" id="PTHR12111">
    <property type="entry name" value="SPLICING FACTOR YJU2"/>
    <property type="match status" value="1"/>
</dbReference>
<keyword evidence="10" id="KW-0472">Membrane</keyword>
<gene>
    <name evidence="11" type="ORF">PSALAMII_LOCUS6466</name>
</gene>
<evidence type="ECO:0000313" key="11">
    <source>
        <dbReference type="EMBL" id="CAG8385055.1"/>
    </source>
</evidence>
<dbReference type="GO" id="GO:0071006">
    <property type="term" value="C:U2-type catalytic step 1 spliceosome"/>
    <property type="evidence" value="ECO:0007669"/>
    <property type="project" value="UniProtKB-UniRule"/>
</dbReference>
<dbReference type="PANTHER" id="PTHR12111:SF1">
    <property type="entry name" value="SPLICING FACTOR YJU2"/>
    <property type="match status" value="1"/>
</dbReference>
<keyword evidence="9" id="KW-0175">Coiled coil</keyword>
<organism evidence="11 12">
    <name type="scientific">Penicillium salamii</name>
    <dbReference type="NCBI Taxonomy" id="1612424"/>
    <lineage>
        <taxon>Eukaryota</taxon>
        <taxon>Fungi</taxon>
        <taxon>Dikarya</taxon>
        <taxon>Ascomycota</taxon>
        <taxon>Pezizomycotina</taxon>
        <taxon>Eurotiomycetes</taxon>
        <taxon>Eurotiomycetidae</taxon>
        <taxon>Eurotiales</taxon>
        <taxon>Aspergillaceae</taxon>
        <taxon>Penicillium</taxon>
    </lineage>
</organism>
<protein>
    <recommendedName>
        <fullName evidence="8">Splicing factor YJU2</fullName>
    </recommendedName>
</protein>
<evidence type="ECO:0000313" key="12">
    <source>
        <dbReference type="Proteomes" id="UP001152646"/>
    </source>
</evidence>
<keyword evidence="7 8" id="KW-0539">Nucleus</keyword>
<dbReference type="OrthoDB" id="674963at2759"/>
<comment type="caution">
    <text evidence="11">The sequence shown here is derived from an EMBL/GenBank/DDBJ whole genome shotgun (WGS) entry which is preliminary data.</text>
</comment>
<evidence type="ECO:0000256" key="9">
    <source>
        <dbReference type="SAM" id="Coils"/>
    </source>
</evidence>
<proteinExistence type="inferred from homology"/>
<feature type="transmembrane region" description="Helical" evidence="10">
    <location>
        <begin position="410"/>
        <end position="438"/>
    </location>
</feature>
<feature type="coiled-coil region" evidence="9">
    <location>
        <begin position="231"/>
        <end position="265"/>
    </location>
</feature>
<evidence type="ECO:0000256" key="8">
    <source>
        <dbReference type="HAMAP-Rule" id="MF_03226"/>
    </source>
</evidence>
<feature type="binding site" evidence="8">
    <location>
        <position position="142"/>
    </location>
    <ligand>
        <name>Zn(2+)</name>
        <dbReference type="ChEBI" id="CHEBI:29105"/>
    </ligand>
</feature>
<evidence type="ECO:0000256" key="2">
    <source>
        <dbReference type="ARBA" id="ARBA00022664"/>
    </source>
</evidence>
<keyword evidence="10" id="KW-1133">Transmembrane helix</keyword>
<keyword evidence="2" id="KW-0507">mRNA processing</keyword>
<keyword evidence="6" id="KW-0508">mRNA splicing</keyword>
<evidence type="ECO:0000256" key="1">
    <source>
        <dbReference type="ARBA" id="ARBA00004123"/>
    </source>
</evidence>
<sequence length="469" mass="53940">MGSSIWRPTCACLRHHKPRYGVFNPELGLSFLRTPLRLAHYFSFHRPGYVMGKTAHAAGYSSAKKPGKSADLHPSAHIQEPTHFYPYNPASPNLMAERKVSSKYYPPDFDPSAIAGRSKKKDAGAGLKTEPVRLMAPFSMKCLNCAEYIYKGRKFNARKETLDEAYIGVKVHRFYIKCTGCKHEITFKTDPKNADYTCERGAQRNSEVWRDPNDPRFKDETEEEALDRIAADLGEEALDEDRDKMAELEDKMKDSKREMEVADALDEIRSRNARIQRNEATEKKVVVPKKNEKVFMDTAYGGKLEFDSQEEMDAFKAEIKQKAYNAFHDGKGNRLKRDGDGNIVRRYTPQEEAQGLHLLDDKPNPKINLPASIPEEDEIIGEEESWSDFGEDLLNPKPKKAKNVHGDRQFYFHFFFVPLPWGFSFALLPYGVIFPFAWDGVWDIWRGVCVYGYPLCFLRDFPSIRRRYS</sequence>
<keyword evidence="4 8" id="KW-0747">Spliceosome</keyword>
<evidence type="ECO:0000256" key="4">
    <source>
        <dbReference type="ARBA" id="ARBA00022728"/>
    </source>
</evidence>
<keyword evidence="10" id="KW-0812">Transmembrane</keyword>
<evidence type="ECO:0000256" key="6">
    <source>
        <dbReference type="ARBA" id="ARBA00023187"/>
    </source>
</evidence>
<dbReference type="EMBL" id="CAJVPA010000190">
    <property type="protein sequence ID" value="CAG8385055.1"/>
    <property type="molecule type" value="Genomic_DNA"/>
</dbReference>
<comment type="subcellular location">
    <subcellularLocation>
        <location evidence="1 8">Nucleus</location>
    </subcellularLocation>
</comment>
<dbReference type="GO" id="GO:0000349">
    <property type="term" value="P:generation of catalytic spliceosome for first transesterification step"/>
    <property type="evidence" value="ECO:0007669"/>
    <property type="project" value="UniProtKB-UniRule"/>
</dbReference>
<keyword evidence="5 8" id="KW-0862">Zinc</keyword>
<dbReference type="InterPro" id="IPR043701">
    <property type="entry name" value="Yju2"/>
</dbReference>
<comment type="function">
    <text evidence="8">Part of the spliceosome which catalyzes two sequential transesterification reactions, first the excision of the non-coding intron from pre-mRNA and then the ligation of the coding exons to form the mature mRNA. Plays a role in stabilizing the structure of the spliceosome catalytic core and docking of the branch helix into the active site, producing 5'-exon and lariat intron-3'-intermediates.</text>
</comment>
<evidence type="ECO:0000256" key="5">
    <source>
        <dbReference type="ARBA" id="ARBA00022833"/>
    </source>
</evidence>
<dbReference type="Proteomes" id="UP001152646">
    <property type="component" value="Unassembled WGS sequence"/>
</dbReference>
<dbReference type="InterPro" id="IPR007590">
    <property type="entry name" value="Saf4/Yju2"/>
</dbReference>
<feature type="binding site" evidence="8">
    <location>
        <position position="178"/>
    </location>
    <ligand>
        <name>Zn(2+)</name>
        <dbReference type="ChEBI" id="CHEBI:29105"/>
    </ligand>
</feature>
<reference evidence="11" key="1">
    <citation type="submission" date="2021-07" db="EMBL/GenBank/DDBJ databases">
        <authorList>
            <person name="Branca A.L. A."/>
        </authorList>
    </citation>
    <scope>NUCLEOTIDE SEQUENCE</scope>
</reference>
<dbReference type="GO" id="GO:0046872">
    <property type="term" value="F:metal ion binding"/>
    <property type="evidence" value="ECO:0007669"/>
    <property type="project" value="UniProtKB-KW"/>
</dbReference>
<keyword evidence="3 8" id="KW-0479">Metal-binding</keyword>